<sequence>GTDDLLSPLCADSQAPDEQRVITGLNGFNKPDNERSAVRQSEVQQVVHEEVQDLEVLHTEGCLPRTRALRP</sequence>
<keyword evidence="3" id="KW-1185">Reference proteome</keyword>
<dbReference type="AlphaFoldDB" id="A0A2U9CZ56"/>
<dbReference type="Proteomes" id="UP000246464">
    <property type="component" value="Chromosome 22"/>
</dbReference>
<feature type="region of interest" description="Disordered" evidence="1">
    <location>
        <begin position="1"/>
        <end position="36"/>
    </location>
</feature>
<organism evidence="2 3">
    <name type="scientific">Scophthalmus maximus</name>
    <name type="common">Turbot</name>
    <name type="synonym">Psetta maxima</name>
    <dbReference type="NCBI Taxonomy" id="52904"/>
    <lineage>
        <taxon>Eukaryota</taxon>
        <taxon>Metazoa</taxon>
        <taxon>Chordata</taxon>
        <taxon>Craniata</taxon>
        <taxon>Vertebrata</taxon>
        <taxon>Euteleostomi</taxon>
        <taxon>Actinopterygii</taxon>
        <taxon>Neopterygii</taxon>
        <taxon>Teleostei</taxon>
        <taxon>Neoteleostei</taxon>
        <taxon>Acanthomorphata</taxon>
        <taxon>Carangaria</taxon>
        <taxon>Pleuronectiformes</taxon>
        <taxon>Pleuronectoidei</taxon>
        <taxon>Scophthalmidae</taxon>
        <taxon>Scophthalmus</taxon>
    </lineage>
</organism>
<gene>
    <name evidence="2" type="ORF">SMAX5B_021760</name>
</gene>
<accession>A0A2U9CZ56</accession>
<feature type="non-terminal residue" evidence="2">
    <location>
        <position position="71"/>
    </location>
</feature>
<dbReference type="EMBL" id="CP026264">
    <property type="protein sequence ID" value="AWP21921.1"/>
    <property type="molecule type" value="Genomic_DNA"/>
</dbReference>
<reference evidence="2 3" key="1">
    <citation type="submission" date="2017-12" db="EMBL/GenBank/DDBJ databases">
        <title>Integrating genomic resources of turbot (Scophthalmus maximus) in depth evaluation of genetic and physical mapping variation across individuals.</title>
        <authorList>
            <person name="Martinez P."/>
        </authorList>
    </citation>
    <scope>NUCLEOTIDE SEQUENCE [LARGE SCALE GENOMIC DNA]</scope>
</reference>
<protein>
    <submittedName>
        <fullName evidence="2">Uncharacterized protein</fullName>
    </submittedName>
</protein>
<name>A0A2U9CZ56_SCOMX</name>
<evidence type="ECO:0000313" key="3">
    <source>
        <dbReference type="Proteomes" id="UP000246464"/>
    </source>
</evidence>
<proteinExistence type="predicted"/>
<evidence type="ECO:0000313" key="2">
    <source>
        <dbReference type="EMBL" id="AWP21921.1"/>
    </source>
</evidence>
<feature type="non-terminal residue" evidence="2">
    <location>
        <position position="1"/>
    </location>
</feature>
<evidence type="ECO:0000256" key="1">
    <source>
        <dbReference type="SAM" id="MobiDB-lite"/>
    </source>
</evidence>